<protein>
    <submittedName>
        <fullName evidence="9">MFS general substrate transporter</fullName>
    </submittedName>
</protein>
<dbReference type="InterPro" id="IPR020846">
    <property type="entry name" value="MFS_dom"/>
</dbReference>
<dbReference type="GO" id="GO:0022857">
    <property type="term" value="F:transmembrane transporter activity"/>
    <property type="evidence" value="ECO:0007669"/>
    <property type="project" value="InterPro"/>
</dbReference>
<feature type="region of interest" description="Disordered" evidence="6">
    <location>
        <begin position="1"/>
        <end position="38"/>
    </location>
</feature>
<feature type="transmembrane region" description="Helical" evidence="7">
    <location>
        <begin position="366"/>
        <end position="387"/>
    </location>
</feature>
<evidence type="ECO:0000256" key="2">
    <source>
        <dbReference type="ARBA" id="ARBA00022448"/>
    </source>
</evidence>
<feature type="transmembrane region" description="Helical" evidence="7">
    <location>
        <begin position="258"/>
        <end position="277"/>
    </location>
</feature>
<proteinExistence type="predicted"/>
<dbReference type="EMBL" id="MCGR01000074">
    <property type="protein sequence ID" value="ORY60373.1"/>
    <property type="molecule type" value="Genomic_DNA"/>
</dbReference>
<dbReference type="PANTHER" id="PTHR23511:SF5">
    <property type="entry name" value="MAJOR FACILITATOR-TYPE TRANSPORTER HXNZ-RELATED"/>
    <property type="match status" value="1"/>
</dbReference>
<keyword evidence="5 7" id="KW-0472">Membrane</keyword>
<dbReference type="InterPro" id="IPR011701">
    <property type="entry name" value="MFS"/>
</dbReference>
<feature type="transmembrane region" description="Helical" evidence="7">
    <location>
        <begin position="414"/>
        <end position="434"/>
    </location>
</feature>
<feature type="transmembrane region" description="Helical" evidence="7">
    <location>
        <begin position="466"/>
        <end position="488"/>
    </location>
</feature>
<evidence type="ECO:0000256" key="6">
    <source>
        <dbReference type="SAM" id="MobiDB-lite"/>
    </source>
</evidence>
<feature type="transmembrane region" description="Helical" evidence="7">
    <location>
        <begin position="207"/>
        <end position="231"/>
    </location>
</feature>
<dbReference type="STRING" id="106004.A0A1Y2DM64"/>
<evidence type="ECO:0000259" key="8">
    <source>
        <dbReference type="PROSITE" id="PS50850"/>
    </source>
</evidence>
<sequence length="559" mass="59968">MVTTDRLPSSDLEKHLTPSTASSPKSETGIHGHQNGDTNEEVFSIHSAETLAQESGVNPIFVAKCRVLNEAIMELGMGRYQWQLFFSAGFGWFADNIWLQGIAIIMPAVANETGWRPYPHVRMATFALYCGLIVGSTFWGVSADLIGRRPAWNATLVLGAIFGIAAGAAPNFIVFCTMIALCGFGVGGNMPVDGALFLEFLPGSHQYILTLLSVWWAIGQVVASLISWVFLAKYSCDANLVGTVGYICDKSNNSGWRYSYYTLGALMLFLSAVRFFILPMDESPKFLCSIGRDADAVAVVHHIAKINGKTSALSVADLHNAAVPYFRTETDGAQMTTKFSTWELVKLSFKDVSGEHVRGLFKTPRLAWSTSLIIFIYGALGLAYPLFNGFLGGFLTAKNASFGDTSIDATYSAYTYQAACGVVGSILAAGLVQWGRGGRKFAMAFFTIGAGAFLFGLTAARSSRQINALTSLASLFENAFYGVLYAYAPEVFPTPHRGTGDAFASTASRITGLFAPIIAVYSAAANTPDGPVYASAAIFVGTGLVMLLLPVETRGRTAL</sequence>
<dbReference type="PROSITE" id="PS50850">
    <property type="entry name" value="MFS"/>
    <property type="match status" value="1"/>
</dbReference>
<feature type="compositionally biased region" description="Polar residues" evidence="6">
    <location>
        <begin position="17"/>
        <end position="26"/>
    </location>
</feature>
<feature type="domain" description="Major facilitator superfamily (MFS) profile" evidence="8">
    <location>
        <begin position="84"/>
        <end position="554"/>
    </location>
</feature>
<feature type="transmembrane region" description="Helical" evidence="7">
    <location>
        <begin position="441"/>
        <end position="460"/>
    </location>
</feature>
<feature type="transmembrane region" description="Helical" evidence="7">
    <location>
        <begin position="500"/>
        <end position="524"/>
    </location>
</feature>
<evidence type="ECO:0000256" key="1">
    <source>
        <dbReference type="ARBA" id="ARBA00004141"/>
    </source>
</evidence>
<evidence type="ECO:0000313" key="9">
    <source>
        <dbReference type="EMBL" id="ORY60373.1"/>
    </source>
</evidence>
<organism evidence="9 10">
    <name type="scientific">Leucosporidium creatinivorum</name>
    <dbReference type="NCBI Taxonomy" id="106004"/>
    <lineage>
        <taxon>Eukaryota</taxon>
        <taxon>Fungi</taxon>
        <taxon>Dikarya</taxon>
        <taxon>Basidiomycota</taxon>
        <taxon>Pucciniomycotina</taxon>
        <taxon>Microbotryomycetes</taxon>
        <taxon>Leucosporidiales</taxon>
        <taxon>Leucosporidium</taxon>
    </lineage>
</organism>
<comment type="caution">
    <text evidence="9">The sequence shown here is derived from an EMBL/GenBank/DDBJ whole genome shotgun (WGS) entry which is preliminary data.</text>
</comment>
<gene>
    <name evidence="9" type="ORF">BCR35DRAFT_309157</name>
</gene>
<dbReference type="FunCoup" id="A0A1Y2DM64">
    <property type="interactions" value="111"/>
</dbReference>
<evidence type="ECO:0000256" key="5">
    <source>
        <dbReference type="ARBA" id="ARBA00023136"/>
    </source>
</evidence>
<dbReference type="AlphaFoldDB" id="A0A1Y2DM64"/>
<feature type="transmembrane region" description="Helical" evidence="7">
    <location>
        <begin position="530"/>
        <end position="549"/>
    </location>
</feature>
<evidence type="ECO:0000256" key="4">
    <source>
        <dbReference type="ARBA" id="ARBA00022989"/>
    </source>
</evidence>
<evidence type="ECO:0000256" key="7">
    <source>
        <dbReference type="SAM" id="Phobius"/>
    </source>
</evidence>
<dbReference type="InterPro" id="IPR036259">
    <property type="entry name" value="MFS_trans_sf"/>
</dbReference>
<keyword evidence="2" id="KW-0813">Transport</keyword>
<keyword evidence="4 7" id="KW-1133">Transmembrane helix</keyword>
<dbReference type="SUPFAM" id="SSF103473">
    <property type="entry name" value="MFS general substrate transporter"/>
    <property type="match status" value="1"/>
</dbReference>
<evidence type="ECO:0000256" key="3">
    <source>
        <dbReference type="ARBA" id="ARBA00022692"/>
    </source>
</evidence>
<comment type="subcellular location">
    <subcellularLocation>
        <location evidence="1">Membrane</location>
        <topology evidence="1">Multi-pass membrane protein</topology>
    </subcellularLocation>
</comment>
<dbReference type="Proteomes" id="UP000193467">
    <property type="component" value="Unassembled WGS sequence"/>
</dbReference>
<name>A0A1Y2DM64_9BASI</name>
<dbReference type="InParanoid" id="A0A1Y2DM64"/>
<dbReference type="PANTHER" id="PTHR23511">
    <property type="entry name" value="SYNAPTIC VESICLE GLYCOPROTEIN 2"/>
    <property type="match status" value="1"/>
</dbReference>
<dbReference type="GO" id="GO:0016020">
    <property type="term" value="C:membrane"/>
    <property type="evidence" value="ECO:0007669"/>
    <property type="project" value="UniProtKB-SubCell"/>
</dbReference>
<feature type="transmembrane region" description="Helical" evidence="7">
    <location>
        <begin position="161"/>
        <end position="186"/>
    </location>
</feature>
<dbReference type="OrthoDB" id="3936150at2759"/>
<dbReference type="Pfam" id="PF07690">
    <property type="entry name" value="MFS_1"/>
    <property type="match status" value="1"/>
</dbReference>
<keyword evidence="3 7" id="KW-0812">Transmembrane</keyword>
<keyword evidence="10" id="KW-1185">Reference proteome</keyword>
<dbReference type="Gene3D" id="1.20.1250.20">
    <property type="entry name" value="MFS general substrate transporter like domains"/>
    <property type="match status" value="1"/>
</dbReference>
<reference evidence="9 10" key="1">
    <citation type="submission" date="2016-07" db="EMBL/GenBank/DDBJ databases">
        <title>Pervasive Adenine N6-methylation of Active Genes in Fungi.</title>
        <authorList>
            <consortium name="DOE Joint Genome Institute"/>
            <person name="Mondo S.J."/>
            <person name="Dannebaum R.O."/>
            <person name="Kuo R.C."/>
            <person name="Labutti K."/>
            <person name="Haridas S."/>
            <person name="Kuo A."/>
            <person name="Salamov A."/>
            <person name="Ahrendt S.R."/>
            <person name="Lipzen A."/>
            <person name="Sullivan W."/>
            <person name="Andreopoulos W.B."/>
            <person name="Clum A."/>
            <person name="Lindquist E."/>
            <person name="Daum C."/>
            <person name="Ramamoorthy G.K."/>
            <person name="Gryganskyi A."/>
            <person name="Culley D."/>
            <person name="Magnuson J.K."/>
            <person name="James T.Y."/>
            <person name="O'Malley M.A."/>
            <person name="Stajich J.E."/>
            <person name="Spatafora J.W."/>
            <person name="Visel A."/>
            <person name="Grigoriev I.V."/>
        </authorList>
    </citation>
    <scope>NUCLEOTIDE SEQUENCE [LARGE SCALE GENOMIC DNA]</scope>
    <source>
        <strain evidence="9 10">62-1032</strain>
    </source>
</reference>
<feature type="transmembrane region" description="Helical" evidence="7">
    <location>
        <begin position="121"/>
        <end position="141"/>
    </location>
</feature>
<feature type="transmembrane region" description="Helical" evidence="7">
    <location>
        <begin position="84"/>
        <end position="109"/>
    </location>
</feature>
<accession>A0A1Y2DM64</accession>
<evidence type="ECO:0000313" key="10">
    <source>
        <dbReference type="Proteomes" id="UP000193467"/>
    </source>
</evidence>